<organism evidence="1 2">
    <name type="scientific">Acinetobacter tandoii DSM 14970 = CIP 107469</name>
    <dbReference type="NCBI Taxonomy" id="1120927"/>
    <lineage>
        <taxon>Bacteria</taxon>
        <taxon>Pseudomonadati</taxon>
        <taxon>Pseudomonadota</taxon>
        <taxon>Gammaproteobacteria</taxon>
        <taxon>Moraxellales</taxon>
        <taxon>Moraxellaceae</taxon>
        <taxon>Acinetobacter</taxon>
    </lineage>
</organism>
<dbReference type="PATRIC" id="fig|1120927.3.peg.3071"/>
<accession>R9AS72</accession>
<evidence type="ECO:0000313" key="2">
    <source>
        <dbReference type="Proteomes" id="UP000016201"/>
    </source>
</evidence>
<gene>
    <name evidence="1" type="ORF">I593_03160</name>
</gene>
<proteinExistence type="predicted"/>
<dbReference type="AlphaFoldDB" id="R9AS72"/>
<dbReference type="EMBL" id="AQFM01000042">
    <property type="protein sequence ID" value="EOR05072.1"/>
    <property type="molecule type" value="Genomic_DNA"/>
</dbReference>
<evidence type="ECO:0000313" key="1">
    <source>
        <dbReference type="EMBL" id="EOR05072.1"/>
    </source>
</evidence>
<sequence length="45" mass="5426">MLPVEQHYRDVMSAQQDDFVTFAETKVRYFLPMKTLVKSILLYWS</sequence>
<keyword evidence="2" id="KW-1185">Reference proteome</keyword>
<dbReference type="Proteomes" id="UP000016201">
    <property type="component" value="Unassembled WGS sequence"/>
</dbReference>
<name>R9AS72_9GAMM</name>
<reference evidence="1 2" key="1">
    <citation type="submission" date="2013-03" db="EMBL/GenBank/DDBJ databases">
        <title>The Genome Sequence of Acinetobacter tandoii CIP 107469.</title>
        <authorList>
            <consortium name="The Broad Institute Genome Sequencing Platform"/>
            <consortium name="The Broad Institute Genome Sequencing Center for Infectious Disease"/>
            <person name="Cerqueira G."/>
            <person name="Feldgarden M."/>
            <person name="Courvalin P."/>
            <person name="Perichon B."/>
            <person name="Grillot-Courvalin C."/>
            <person name="Clermont D."/>
            <person name="Rocha E."/>
            <person name="Yoon E.-J."/>
            <person name="Nemec A."/>
            <person name="Walker B."/>
            <person name="Young S.K."/>
            <person name="Zeng Q."/>
            <person name="Gargeya S."/>
            <person name="Fitzgerald M."/>
            <person name="Haas B."/>
            <person name="Abouelleil A."/>
            <person name="Alvarado L."/>
            <person name="Arachchi H.M."/>
            <person name="Berlin A.M."/>
            <person name="Chapman S.B."/>
            <person name="Dewar J."/>
            <person name="Goldberg J."/>
            <person name="Griggs A."/>
            <person name="Gujja S."/>
            <person name="Hansen M."/>
            <person name="Howarth C."/>
            <person name="Imamovic A."/>
            <person name="Larimer J."/>
            <person name="McCowan C."/>
            <person name="Murphy C."/>
            <person name="Neiman D."/>
            <person name="Pearson M."/>
            <person name="Priest M."/>
            <person name="Roberts A."/>
            <person name="Saif S."/>
            <person name="Shea T."/>
            <person name="Sisk P."/>
            <person name="Sykes S."/>
            <person name="Wortman J."/>
            <person name="Nusbaum C."/>
            <person name="Birren B."/>
        </authorList>
    </citation>
    <scope>NUCLEOTIDE SEQUENCE [LARGE SCALE GENOMIC DNA]</scope>
    <source>
        <strain evidence="1 2">CIP 107469</strain>
    </source>
</reference>
<comment type="caution">
    <text evidence="1">The sequence shown here is derived from an EMBL/GenBank/DDBJ whole genome shotgun (WGS) entry which is preliminary data.</text>
</comment>
<protein>
    <submittedName>
        <fullName evidence="1">Uncharacterized protein</fullName>
    </submittedName>
</protein>